<keyword evidence="3" id="KW-0539">Nucleus</keyword>
<evidence type="ECO:0000259" key="5">
    <source>
        <dbReference type="Pfam" id="PF12347"/>
    </source>
</evidence>
<comment type="subcellular location">
    <subcellularLocation>
        <location evidence="1">Nucleus</location>
    </subcellularLocation>
</comment>
<dbReference type="GO" id="GO:0005634">
    <property type="term" value="C:nucleus"/>
    <property type="evidence" value="ECO:0007669"/>
    <property type="project" value="UniProtKB-SubCell"/>
</dbReference>
<keyword evidence="2" id="KW-0238">DNA-binding</keyword>
<name>A0A4C1VV54_EUMVA</name>
<feature type="domain" description="Holliday junction regulator protein family C-terminal" evidence="5">
    <location>
        <begin position="50"/>
        <end position="108"/>
    </location>
</feature>
<gene>
    <name evidence="6" type="primary">Mef2</name>
    <name evidence="6" type="ORF">EVAR_29434_1</name>
</gene>
<protein>
    <submittedName>
        <fullName evidence="6">Myocyte-specific enhancer factor 2</fullName>
    </submittedName>
</protein>
<keyword evidence="7" id="KW-1185">Reference proteome</keyword>
<accession>A0A4C1VV54</accession>
<dbReference type="OrthoDB" id="1898716at2759"/>
<feature type="compositionally biased region" description="Polar residues" evidence="4">
    <location>
        <begin position="117"/>
        <end position="135"/>
    </location>
</feature>
<dbReference type="EMBL" id="BGZK01000411">
    <property type="protein sequence ID" value="GBP42079.1"/>
    <property type="molecule type" value="Genomic_DNA"/>
</dbReference>
<reference evidence="6 7" key="1">
    <citation type="journal article" date="2019" name="Commun. Biol.">
        <title>The bagworm genome reveals a unique fibroin gene that provides high tensile strength.</title>
        <authorList>
            <person name="Kono N."/>
            <person name="Nakamura H."/>
            <person name="Ohtoshi R."/>
            <person name="Tomita M."/>
            <person name="Numata K."/>
            <person name="Arakawa K."/>
        </authorList>
    </citation>
    <scope>NUCLEOTIDE SEQUENCE [LARGE SCALE GENOMIC DNA]</scope>
</reference>
<dbReference type="Proteomes" id="UP000299102">
    <property type="component" value="Unassembled WGS sequence"/>
</dbReference>
<evidence type="ECO:0000256" key="2">
    <source>
        <dbReference type="ARBA" id="ARBA00023125"/>
    </source>
</evidence>
<feature type="compositionally biased region" description="Basic residues" evidence="4">
    <location>
        <begin position="171"/>
        <end position="180"/>
    </location>
</feature>
<dbReference type="Pfam" id="PF12347">
    <property type="entry name" value="HJURP_C"/>
    <property type="match status" value="1"/>
</dbReference>
<evidence type="ECO:0000256" key="3">
    <source>
        <dbReference type="ARBA" id="ARBA00023242"/>
    </source>
</evidence>
<dbReference type="STRING" id="151549.A0A4C1VV54"/>
<dbReference type="AlphaFoldDB" id="A0A4C1VV54"/>
<comment type="caution">
    <text evidence="6">The sequence shown here is derived from an EMBL/GenBank/DDBJ whole genome shotgun (WGS) entry which is preliminary data.</text>
</comment>
<evidence type="ECO:0000313" key="7">
    <source>
        <dbReference type="Proteomes" id="UP000299102"/>
    </source>
</evidence>
<feature type="region of interest" description="Disordered" evidence="4">
    <location>
        <begin position="117"/>
        <end position="207"/>
    </location>
</feature>
<sequence length="351" mass="37922">MHTENGLRSPQTSSLVGAANNITTRYITNRNIIEALTKKEHKNGVMSPDSPEVEPEYNLTPRTEAKYSKIDEEFQMMMQRNQLNGSRVGVGVTGGNYNLPVSVPVASYDQSLLQASPQMHTSISPRPSSSETDSVYPSGGMLEMSNGYPGSASPLGAGCTPSPSPGPAPSPHRHAHKHHAPPPPHHSPRANNLRVVIPNSMPPPQDDIGYTGEVIELTISKKNSLEHLRRNVVPTALKQLTHRYCAVALHAAGRSIALTIADWSNIYQTPLSYSGLGNFGAQDFSMGSDMGIGLSWGAHQLQTLQQHNSHPVTKLISTLQLAMDQHSLKVVAFQSGIRLCETYLGSGATEI</sequence>
<evidence type="ECO:0000313" key="6">
    <source>
        <dbReference type="EMBL" id="GBP42079.1"/>
    </source>
</evidence>
<proteinExistence type="predicted"/>
<organism evidence="6 7">
    <name type="scientific">Eumeta variegata</name>
    <name type="common">Bagworm moth</name>
    <name type="synonym">Eumeta japonica</name>
    <dbReference type="NCBI Taxonomy" id="151549"/>
    <lineage>
        <taxon>Eukaryota</taxon>
        <taxon>Metazoa</taxon>
        <taxon>Ecdysozoa</taxon>
        <taxon>Arthropoda</taxon>
        <taxon>Hexapoda</taxon>
        <taxon>Insecta</taxon>
        <taxon>Pterygota</taxon>
        <taxon>Neoptera</taxon>
        <taxon>Endopterygota</taxon>
        <taxon>Lepidoptera</taxon>
        <taxon>Glossata</taxon>
        <taxon>Ditrysia</taxon>
        <taxon>Tineoidea</taxon>
        <taxon>Psychidae</taxon>
        <taxon>Oiketicinae</taxon>
        <taxon>Eumeta</taxon>
    </lineage>
</organism>
<evidence type="ECO:0000256" key="1">
    <source>
        <dbReference type="ARBA" id="ARBA00004123"/>
    </source>
</evidence>
<dbReference type="GO" id="GO:0003677">
    <property type="term" value="F:DNA binding"/>
    <property type="evidence" value="ECO:0007669"/>
    <property type="project" value="UniProtKB-KW"/>
</dbReference>
<evidence type="ECO:0000256" key="4">
    <source>
        <dbReference type="SAM" id="MobiDB-lite"/>
    </source>
</evidence>
<dbReference type="InterPro" id="IPR022102">
    <property type="entry name" value="HJURP_C"/>
</dbReference>